<keyword evidence="13" id="KW-1185">Reference proteome</keyword>
<feature type="signal peptide" evidence="10">
    <location>
        <begin position="1"/>
        <end position="25"/>
    </location>
</feature>
<dbReference type="InterPro" id="IPR026259">
    <property type="entry name" value="MauG/Cytc_peroxidase"/>
</dbReference>
<proteinExistence type="predicted"/>
<evidence type="ECO:0000256" key="1">
    <source>
        <dbReference type="ARBA" id="ARBA00004418"/>
    </source>
</evidence>
<evidence type="ECO:0000313" key="12">
    <source>
        <dbReference type="EMBL" id="GAA6195165.1"/>
    </source>
</evidence>
<keyword evidence="3 8" id="KW-0479">Metal-binding</keyword>
<protein>
    <submittedName>
        <fullName evidence="12">Di-heme enzyme</fullName>
    </submittedName>
</protein>
<evidence type="ECO:0000313" key="13">
    <source>
        <dbReference type="Proteomes" id="UP001441944"/>
    </source>
</evidence>
<dbReference type="InterPro" id="IPR051395">
    <property type="entry name" value="Cytochrome_c_Peroxidase/MauG"/>
</dbReference>
<dbReference type="InterPro" id="IPR009056">
    <property type="entry name" value="Cyt_c-like_dom"/>
</dbReference>
<dbReference type="PANTHER" id="PTHR30600">
    <property type="entry name" value="CYTOCHROME C PEROXIDASE-RELATED"/>
    <property type="match status" value="1"/>
</dbReference>
<dbReference type="SUPFAM" id="SSF46626">
    <property type="entry name" value="Cytochrome c"/>
    <property type="match status" value="2"/>
</dbReference>
<feature type="chain" id="PRO_5046967047" evidence="10">
    <location>
        <begin position="26"/>
        <end position="376"/>
    </location>
</feature>
<evidence type="ECO:0000256" key="9">
    <source>
        <dbReference type="SAM" id="MobiDB-lite"/>
    </source>
</evidence>
<dbReference type="Proteomes" id="UP001441944">
    <property type="component" value="Unassembled WGS sequence"/>
</dbReference>
<evidence type="ECO:0000256" key="3">
    <source>
        <dbReference type="ARBA" id="ARBA00022723"/>
    </source>
</evidence>
<evidence type="ECO:0000256" key="5">
    <source>
        <dbReference type="ARBA" id="ARBA00022764"/>
    </source>
</evidence>
<dbReference type="Pfam" id="PF03150">
    <property type="entry name" value="CCP_MauG"/>
    <property type="match status" value="1"/>
</dbReference>
<evidence type="ECO:0000256" key="4">
    <source>
        <dbReference type="ARBA" id="ARBA00022729"/>
    </source>
</evidence>
<dbReference type="PIRSF" id="PIRSF000294">
    <property type="entry name" value="Cytochrome-c_peroxidase"/>
    <property type="match status" value="1"/>
</dbReference>
<dbReference type="Gene3D" id="1.10.760.10">
    <property type="entry name" value="Cytochrome c-like domain"/>
    <property type="match status" value="2"/>
</dbReference>
<name>A0ABQ0AH23_9RHOB</name>
<reference evidence="12 13" key="1">
    <citation type="submission" date="2024-04" db="EMBL/GenBank/DDBJ databases">
        <title>Draft genome sequence of Pseudophaeobacter arcticus NBRC 116598.</title>
        <authorList>
            <person name="Miyakawa T."/>
            <person name="Kusuya Y."/>
            <person name="Miura T."/>
        </authorList>
    </citation>
    <scope>NUCLEOTIDE SEQUENCE [LARGE SCALE GENOMIC DNA]</scope>
    <source>
        <strain evidence="12 13">SU-CL00105</strain>
    </source>
</reference>
<sequence length="376" mass="41096">MMRSAARGAAVSVILSGLLSGAGFALDAAEAYDWPLPDWMPRPSVPEDNPMSAAKVELGRHLFYDARLSGDGTVACASCHDQGRAFTDGRQVAVGIHGTHGKLNALSLANVAYLPVNSWANPHMTSLEFQALVPLFGEAPDEMGATGQEARIFATLAEDPYYAQAFAQAFPQQPRPELFTVTRALGAFQRSLMSFDSAYDRFKYCGDLDALSDAAKRGEQLFFDHRFECYHCHQGVLFTDNFKREGSPWVETGFHNTGLYADYPVSAPGRIEFTEEPGDAGLFRTPSLRNVAVTAPYMHDGSIPDLRGVLAHYAKGGREGHSNQDGMIVGFTATEAEIADLIAFLESLTDERLLTNPDHADPWPKDHPARLKRAEP</sequence>
<organism evidence="12 13">
    <name type="scientific">Pseudophaeobacter arcticus</name>
    <dbReference type="NCBI Taxonomy" id="385492"/>
    <lineage>
        <taxon>Bacteria</taxon>
        <taxon>Pseudomonadati</taxon>
        <taxon>Pseudomonadota</taxon>
        <taxon>Alphaproteobacteria</taxon>
        <taxon>Rhodobacterales</taxon>
        <taxon>Paracoccaceae</taxon>
        <taxon>Pseudophaeobacter</taxon>
    </lineage>
</organism>
<keyword evidence="7 8" id="KW-0408">Iron</keyword>
<accession>A0ABQ0AH23</accession>
<evidence type="ECO:0000256" key="8">
    <source>
        <dbReference type="PROSITE-ProRule" id="PRU00433"/>
    </source>
</evidence>
<comment type="subcellular location">
    <subcellularLocation>
        <location evidence="1">Periplasm</location>
    </subcellularLocation>
</comment>
<dbReference type="InterPro" id="IPR036909">
    <property type="entry name" value="Cyt_c-like_dom_sf"/>
</dbReference>
<dbReference type="EMBL" id="BAABWU010000001">
    <property type="protein sequence ID" value="GAA6195165.1"/>
    <property type="molecule type" value="Genomic_DNA"/>
</dbReference>
<keyword evidence="4 10" id="KW-0732">Signal</keyword>
<evidence type="ECO:0000256" key="2">
    <source>
        <dbReference type="ARBA" id="ARBA00022617"/>
    </source>
</evidence>
<dbReference type="InterPro" id="IPR023929">
    <property type="entry name" value="MbnH-like"/>
</dbReference>
<dbReference type="PANTHER" id="PTHR30600:SF14">
    <property type="entry name" value="CYTOCHROME C PEROXIDASE"/>
    <property type="match status" value="1"/>
</dbReference>
<dbReference type="InterPro" id="IPR004852">
    <property type="entry name" value="Di-haem_cyt_c_peroxidsae"/>
</dbReference>
<gene>
    <name evidence="12" type="ORF">NBRC116598_06090</name>
</gene>
<keyword evidence="2 8" id="KW-0349">Heme</keyword>
<evidence type="ECO:0000259" key="11">
    <source>
        <dbReference type="PROSITE" id="PS51007"/>
    </source>
</evidence>
<feature type="domain" description="Cytochrome c" evidence="11">
    <location>
        <begin position="213"/>
        <end position="349"/>
    </location>
</feature>
<dbReference type="NCBIfam" id="TIGR04039">
    <property type="entry name" value="MXAN_0977_Heme2"/>
    <property type="match status" value="1"/>
</dbReference>
<evidence type="ECO:0000256" key="10">
    <source>
        <dbReference type="SAM" id="SignalP"/>
    </source>
</evidence>
<comment type="caution">
    <text evidence="12">The sequence shown here is derived from an EMBL/GenBank/DDBJ whole genome shotgun (WGS) entry which is preliminary data.</text>
</comment>
<keyword evidence="5" id="KW-0574">Periplasm</keyword>
<dbReference type="PROSITE" id="PS51007">
    <property type="entry name" value="CYTC"/>
    <property type="match status" value="2"/>
</dbReference>
<evidence type="ECO:0000256" key="6">
    <source>
        <dbReference type="ARBA" id="ARBA00023002"/>
    </source>
</evidence>
<keyword evidence="6" id="KW-0560">Oxidoreductase</keyword>
<evidence type="ECO:0000256" key="7">
    <source>
        <dbReference type="ARBA" id="ARBA00023004"/>
    </source>
</evidence>
<feature type="region of interest" description="Disordered" evidence="9">
    <location>
        <begin position="354"/>
        <end position="376"/>
    </location>
</feature>
<feature type="domain" description="Cytochrome c" evidence="11">
    <location>
        <begin position="54"/>
        <end position="140"/>
    </location>
</feature>